<proteinExistence type="predicted"/>
<dbReference type="RefSeq" id="WP_239082720.1">
    <property type="nucleotide sequence ID" value="NZ_BOMX01000164.1"/>
</dbReference>
<name>A0A561VSD2_ACTTI</name>
<protein>
    <submittedName>
        <fullName evidence="1">Uncharacterized protein</fullName>
    </submittedName>
</protein>
<evidence type="ECO:0000313" key="2">
    <source>
        <dbReference type="Proteomes" id="UP000320239"/>
    </source>
</evidence>
<dbReference type="EMBL" id="VIWY01000004">
    <property type="protein sequence ID" value="TWG14516.1"/>
    <property type="molecule type" value="Genomic_DNA"/>
</dbReference>
<reference evidence="1 2" key="1">
    <citation type="submission" date="2019-06" db="EMBL/GenBank/DDBJ databases">
        <title>Sequencing the genomes of 1000 actinobacteria strains.</title>
        <authorList>
            <person name="Klenk H.-P."/>
        </authorList>
    </citation>
    <scope>NUCLEOTIDE SEQUENCE [LARGE SCALE GENOMIC DNA]</scope>
    <source>
        <strain evidence="1 2">DSM 43866</strain>
    </source>
</reference>
<keyword evidence="2" id="KW-1185">Reference proteome</keyword>
<accession>A0A561VSD2</accession>
<comment type="caution">
    <text evidence="1">The sequence shown here is derived from an EMBL/GenBank/DDBJ whole genome shotgun (WGS) entry which is preliminary data.</text>
</comment>
<organism evidence="1 2">
    <name type="scientific">Actinoplanes teichomyceticus</name>
    <dbReference type="NCBI Taxonomy" id="1867"/>
    <lineage>
        <taxon>Bacteria</taxon>
        <taxon>Bacillati</taxon>
        <taxon>Actinomycetota</taxon>
        <taxon>Actinomycetes</taxon>
        <taxon>Micromonosporales</taxon>
        <taxon>Micromonosporaceae</taxon>
        <taxon>Actinoplanes</taxon>
    </lineage>
</organism>
<dbReference type="Proteomes" id="UP000320239">
    <property type="component" value="Unassembled WGS sequence"/>
</dbReference>
<evidence type="ECO:0000313" key="1">
    <source>
        <dbReference type="EMBL" id="TWG14516.1"/>
    </source>
</evidence>
<gene>
    <name evidence="1" type="ORF">FHX34_104816</name>
</gene>
<sequence>MTLYDEACEPVTAIVRTAFWDKAPAWIGTDPAELERPHVEITFADGSAPLYCTPGQARRFAAGLVRAADAAETEVFDHVPVSPGAASQAAPASVPPLSA</sequence>
<dbReference type="AlphaFoldDB" id="A0A561VSD2"/>